<comment type="caution">
    <text evidence="7">The sequence shown here is derived from an EMBL/GenBank/DDBJ whole genome shotgun (WGS) entry which is preliminary data.</text>
</comment>
<evidence type="ECO:0000313" key="7">
    <source>
        <dbReference type="EMBL" id="MFD1780801.1"/>
    </source>
</evidence>
<accession>A0ABW4MT34</accession>
<dbReference type="Pfam" id="PF04542">
    <property type="entry name" value="Sigma70_r2"/>
    <property type="match status" value="1"/>
</dbReference>
<dbReference type="CDD" id="cd06171">
    <property type="entry name" value="Sigma70_r4"/>
    <property type="match status" value="1"/>
</dbReference>
<dbReference type="InterPro" id="IPR007627">
    <property type="entry name" value="RNA_pol_sigma70_r2"/>
</dbReference>
<dbReference type="SUPFAM" id="SSF88946">
    <property type="entry name" value="Sigma2 domain of RNA polymerase sigma factors"/>
    <property type="match status" value="1"/>
</dbReference>
<keyword evidence="4" id="KW-0804">Transcription</keyword>
<dbReference type="Gene3D" id="1.10.1740.10">
    <property type="match status" value="1"/>
</dbReference>
<dbReference type="EMBL" id="JBHUEK010000028">
    <property type="protein sequence ID" value="MFD1780801.1"/>
    <property type="molecule type" value="Genomic_DNA"/>
</dbReference>
<dbReference type="Proteomes" id="UP001597227">
    <property type="component" value="Unassembled WGS sequence"/>
</dbReference>
<dbReference type="InterPro" id="IPR013324">
    <property type="entry name" value="RNA_pol_sigma_r3/r4-like"/>
</dbReference>
<evidence type="ECO:0000256" key="4">
    <source>
        <dbReference type="ARBA" id="ARBA00023163"/>
    </source>
</evidence>
<dbReference type="InterPro" id="IPR036388">
    <property type="entry name" value="WH-like_DNA-bd_sf"/>
</dbReference>
<dbReference type="InterPro" id="IPR039425">
    <property type="entry name" value="RNA_pol_sigma-70-like"/>
</dbReference>
<proteinExistence type="inferred from homology"/>
<evidence type="ECO:0000256" key="3">
    <source>
        <dbReference type="ARBA" id="ARBA00023082"/>
    </source>
</evidence>
<feature type="domain" description="RNA polymerase sigma-70 region 2" evidence="5">
    <location>
        <begin position="24"/>
        <end position="88"/>
    </location>
</feature>
<dbReference type="Gene3D" id="1.10.10.10">
    <property type="entry name" value="Winged helix-like DNA-binding domain superfamily/Winged helix DNA-binding domain"/>
    <property type="match status" value="1"/>
</dbReference>
<name>A0ABW4MT34_9BACI</name>
<dbReference type="PANTHER" id="PTHR43133">
    <property type="entry name" value="RNA POLYMERASE ECF-TYPE SIGMA FACTO"/>
    <property type="match status" value="1"/>
</dbReference>
<keyword evidence="2" id="KW-0805">Transcription regulation</keyword>
<keyword evidence="3" id="KW-0731">Sigma factor</keyword>
<evidence type="ECO:0000256" key="1">
    <source>
        <dbReference type="ARBA" id="ARBA00010641"/>
    </source>
</evidence>
<dbReference type="InterPro" id="IPR013249">
    <property type="entry name" value="RNA_pol_sigma70_r4_t2"/>
</dbReference>
<dbReference type="SUPFAM" id="SSF88659">
    <property type="entry name" value="Sigma3 and sigma4 domains of RNA polymerase sigma factors"/>
    <property type="match status" value="1"/>
</dbReference>
<gene>
    <name evidence="7" type="ORF">ACFSFW_19290</name>
</gene>
<evidence type="ECO:0000256" key="2">
    <source>
        <dbReference type="ARBA" id="ARBA00023015"/>
    </source>
</evidence>
<evidence type="ECO:0000313" key="8">
    <source>
        <dbReference type="Proteomes" id="UP001597227"/>
    </source>
</evidence>
<dbReference type="NCBIfam" id="NF006930">
    <property type="entry name" value="PRK09415.1"/>
    <property type="match status" value="1"/>
</dbReference>
<protein>
    <submittedName>
        <fullName evidence="7">Sigma-70 family RNA polymerase sigma factor</fullName>
    </submittedName>
</protein>
<dbReference type="NCBIfam" id="TIGR02937">
    <property type="entry name" value="sigma70-ECF"/>
    <property type="match status" value="1"/>
</dbReference>
<keyword evidence="8" id="KW-1185">Reference proteome</keyword>
<dbReference type="PANTHER" id="PTHR43133:SF60">
    <property type="entry name" value="RNA POLYMERASE SIGMA FACTOR SIGV"/>
    <property type="match status" value="1"/>
</dbReference>
<evidence type="ECO:0000259" key="5">
    <source>
        <dbReference type="Pfam" id="PF04542"/>
    </source>
</evidence>
<dbReference type="InterPro" id="IPR014284">
    <property type="entry name" value="RNA_pol_sigma-70_dom"/>
</dbReference>
<dbReference type="RefSeq" id="WP_388040608.1">
    <property type="nucleotide sequence ID" value="NZ_JBHUEK010000028.1"/>
</dbReference>
<comment type="similarity">
    <text evidence="1">Belongs to the sigma-70 factor family. ECF subfamily.</text>
</comment>
<reference evidence="8" key="1">
    <citation type="journal article" date="2019" name="Int. J. Syst. Evol. Microbiol.">
        <title>The Global Catalogue of Microorganisms (GCM) 10K type strain sequencing project: providing services to taxonomists for standard genome sequencing and annotation.</title>
        <authorList>
            <consortium name="The Broad Institute Genomics Platform"/>
            <consortium name="The Broad Institute Genome Sequencing Center for Infectious Disease"/>
            <person name="Wu L."/>
            <person name="Ma J."/>
        </authorList>
    </citation>
    <scope>NUCLEOTIDE SEQUENCE [LARGE SCALE GENOMIC DNA]</scope>
    <source>
        <strain evidence="8">CCUG 15531</strain>
    </source>
</reference>
<feature type="domain" description="RNA polymerase sigma factor 70 region 4 type 2" evidence="6">
    <location>
        <begin position="123"/>
        <end position="171"/>
    </location>
</feature>
<sequence length="186" mass="22401">MFEMEREPDIYNENLDNEEKIKWLMDQYGQEVIMLAYTYVKDKQLAEDIAQEVFIKCFEKLDSFRHESSYKTWIYRITINKCKDVFRSWHYKHLIFTDFIKVKKDKAAYSAEIENIKREEKLLVAEMVMGLPIKLREVIILYYYEDLKIDDIAKMLETKVNTVKTRLHRARNVLDKKIKGGEPNGR</sequence>
<dbReference type="InterPro" id="IPR013325">
    <property type="entry name" value="RNA_pol_sigma_r2"/>
</dbReference>
<organism evidence="7 8">
    <name type="scientific">Fredinandcohnia salidurans</name>
    <dbReference type="NCBI Taxonomy" id="2595041"/>
    <lineage>
        <taxon>Bacteria</taxon>
        <taxon>Bacillati</taxon>
        <taxon>Bacillota</taxon>
        <taxon>Bacilli</taxon>
        <taxon>Bacillales</taxon>
        <taxon>Bacillaceae</taxon>
        <taxon>Fredinandcohnia</taxon>
    </lineage>
</organism>
<evidence type="ECO:0000259" key="6">
    <source>
        <dbReference type="Pfam" id="PF08281"/>
    </source>
</evidence>
<dbReference type="Pfam" id="PF08281">
    <property type="entry name" value="Sigma70_r4_2"/>
    <property type="match status" value="1"/>
</dbReference>